<proteinExistence type="predicted"/>
<organism evidence="1 2">
    <name type="scientific">Panagrolaimus sp. PS1159</name>
    <dbReference type="NCBI Taxonomy" id="55785"/>
    <lineage>
        <taxon>Eukaryota</taxon>
        <taxon>Metazoa</taxon>
        <taxon>Ecdysozoa</taxon>
        <taxon>Nematoda</taxon>
        <taxon>Chromadorea</taxon>
        <taxon>Rhabditida</taxon>
        <taxon>Tylenchina</taxon>
        <taxon>Panagrolaimomorpha</taxon>
        <taxon>Panagrolaimoidea</taxon>
        <taxon>Panagrolaimidae</taxon>
        <taxon>Panagrolaimus</taxon>
    </lineage>
</organism>
<protein>
    <submittedName>
        <fullName evidence="2">Palmitoyltransferase</fullName>
    </submittedName>
</protein>
<dbReference type="Proteomes" id="UP000887580">
    <property type="component" value="Unplaced"/>
</dbReference>
<evidence type="ECO:0000313" key="1">
    <source>
        <dbReference type="Proteomes" id="UP000887580"/>
    </source>
</evidence>
<accession>A0AC35EXW8</accession>
<dbReference type="WBParaSite" id="PS1159_v2.g11791.t2">
    <property type="protein sequence ID" value="PS1159_v2.g11791.t2"/>
    <property type="gene ID" value="PS1159_v2.g11791"/>
</dbReference>
<evidence type="ECO:0000313" key="2">
    <source>
        <dbReference type="WBParaSite" id="PS1159_v2.g11791.t2"/>
    </source>
</evidence>
<reference evidence="2" key="1">
    <citation type="submission" date="2022-11" db="UniProtKB">
        <authorList>
            <consortium name="WormBaseParasite"/>
        </authorList>
    </citation>
    <scope>IDENTIFICATION</scope>
</reference>
<name>A0AC35EXW8_9BILA</name>
<sequence>MWNDDISPCDCDTLLELDTTSPPRNLKSSSSTRLTSSAHRHNDRKRRQKSQHQLQHSFVVDMRQQQSSRNSARYDEELVGKRKWRQHEGRNRFFCDGRVMLTRQSSVFFLTTFLIVLTFTLYCVFDVPYLTTKVSPALPVVASILFIFVISSLLKTTLTDPGIIPRPSNREAIEYDRQAQAALEPDNGNRNANTPRQKVVNINGQSVKLKFCFTCRLYRPPRSSHCSICDNCVMNFDHHCPWVGNCIGLRNYRYFYFFITSVAILDIFIGACSALHLGLLSNEKGAFIEAIKHTPVSAAIFLITFFSIWSVAGLSGFHTYLIATSQTTNEDIKGTFNTKLRPHVKNPYSTGNCCKNIWKALCGPELPSLLDRRGIIQSDVVVSVDAETFSRLSTQPKSPSPEPPEDPRMSVEQEQIPTDPGDEEMEVGDTECLPRNPFPAIPTPHCGTDSNGVKAHNYHPNHEHDIEANRNTTISMQVIDPRST</sequence>